<dbReference type="InterPro" id="IPR025857">
    <property type="entry name" value="MacB_PCD"/>
</dbReference>
<dbReference type="PANTHER" id="PTHR30572">
    <property type="entry name" value="MEMBRANE COMPONENT OF TRANSPORTER-RELATED"/>
    <property type="match status" value="1"/>
</dbReference>
<keyword evidence="3 6" id="KW-0812">Transmembrane</keyword>
<dbReference type="Pfam" id="PF02687">
    <property type="entry name" value="FtsX"/>
    <property type="match status" value="1"/>
</dbReference>
<dbReference type="InterPro" id="IPR003838">
    <property type="entry name" value="ABC3_permease_C"/>
</dbReference>
<organism evidence="9 10">
    <name type="scientific">Tectimicrobiota bacterium</name>
    <dbReference type="NCBI Taxonomy" id="2528274"/>
    <lineage>
        <taxon>Bacteria</taxon>
        <taxon>Pseudomonadati</taxon>
        <taxon>Nitrospinota/Tectimicrobiota group</taxon>
        <taxon>Candidatus Tectimicrobiota</taxon>
    </lineage>
</organism>
<dbReference type="GO" id="GO:0022857">
    <property type="term" value="F:transmembrane transporter activity"/>
    <property type="evidence" value="ECO:0007669"/>
    <property type="project" value="TreeGrafter"/>
</dbReference>
<evidence type="ECO:0000256" key="2">
    <source>
        <dbReference type="ARBA" id="ARBA00022475"/>
    </source>
</evidence>
<dbReference type="Proteomes" id="UP000769766">
    <property type="component" value="Unassembled WGS sequence"/>
</dbReference>
<proteinExistence type="predicted"/>
<feature type="transmembrane region" description="Helical" evidence="6">
    <location>
        <begin position="345"/>
        <end position="371"/>
    </location>
</feature>
<dbReference type="GO" id="GO:0005886">
    <property type="term" value="C:plasma membrane"/>
    <property type="evidence" value="ECO:0007669"/>
    <property type="project" value="UniProtKB-SubCell"/>
</dbReference>
<keyword evidence="5 6" id="KW-0472">Membrane</keyword>
<comment type="caution">
    <text evidence="9">The sequence shown here is derived from an EMBL/GenBank/DDBJ whole genome shotgun (WGS) entry which is preliminary data.</text>
</comment>
<evidence type="ECO:0000256" key="4">
    <source>
        <dbReference type="ARBA" id="ARBA00022989"/>
    </source>
</evidence>
<dbReference type="InterPro" id="IPR050250">
    <property type="entry name" value="Macrolide_Exporter_MacB"/>
</dbReference>
<sequence>MPIPLKYNLRNLYVRKSSTLATVGGVSLVTAVFIVLMALANGLQSSLVTTGEEMNLVVMRKGPLSETSSFLPYEVFQAMRALAGIAQDEEKRPLIVGELLIIYLHQKQGGGEGNVILRGGGPLSFQLRPQVRLVEGRRFRPGLPEVIVSRRMRDRFAHLEIGEFIQPHKKRYQIVGIFDAGNTAQDSEVWADHDVLAEDFHRRGHSSVLLRATDRTALTTLKEAIENDPRIHLQAIPEREYYREQTHTPLISGVYAFGFFISILLAFGAFFGALNTMYATVSARVREIGTLRALGFSRRAILSSFVLESVLTALVGWALGVLLALPVHNLSTGTTNWTTVSELAFSFRISPGIVLLAILWALLIGVAGAICRRPGPPVGRSPTPSAWPDEGKMRAGYPNWVRNDMI</sequence>
<accession>A0A932G1J1</accession>
<dbReference type="EMBL" id="JACPRF010000323">
    <property type="protein sequence ID" value="MBI2877315.1"/>
    <property type="molecule type" value="Genomic_DNA"/>
</dbReference>
<evidence type="ECO:0000313" key="9">
    <source>
        <dbReference type="EMBL" id="MBI2877315.1"/>
    </source>
</evidence>
<comment type="subcellular location">
    <subcellularLocation>
        <location evidence="1">Cell membrane</location>
        <topology evidence="1">Multi-pass membrane protein</topology>
    </subcellularLocation>
</comment>
<evidence type="ECO:0000259" key="7">
    <source>
        <dbReference type="Pfam" id="PF02687"/>
    </source>
</evidence>
<evidence type="ECO:0000256" key="5">
    <source>
        <dbReference type="ARBA" id="ARBA00023136"/>
    </source>
</evidence>
<reference evidence="9" key="1">
    <citation type="submission" date="2020-07" db="EMBL/GenBank/DDBJ databases">
        <title>Huge and variable diversity of episymbiotic CPR bacteria and DPANN archaea in groundwater ecosystems.</title>
        <authorList>
            <person name="He C.Y."/>
            <person name="Keren R."/>
            <person name="Whittaker M."/>
            <person name="Farag I.F."/>
            <person name="Doudna J."/>
            <person name="Cate J.H.D."/>
            <person name="Banfield J.F."/>
        </authorList>
    </citation>
    <scope>NUCLEOTIDE SEQUENCE</scope>
    <source>
        <strain evidence="9">NC_groundwater_672_Ag_B-0.1um_62_36</strain>
    </source>
</reference>
<dbReference type="PANTHER" id="PTHR30572:SF15">
    <property type="entry name" value="ABC TRANSPORTER PERMEASE"/>
    <property type="match status" value="1"/>
</dbReference>
<feature type="domain" description="ABC3 transporter permease C-terminal" evidence="7">
    <location>
        <begin position="259"/>
        <end position="370"/>
    </location>
</feature>
<feature type="transmembrane region" description="Helical" evidence="6">
    <location>
        <begin position="20"/>
        <end position="40"/>
    </location>
</feature>
<dbReference type="Pfam" id="PF12704">
    <property type="entry name" value="MacB_PCD"/>
    <property type="match status" value="1"/>
</dbReference>
<evidence type="ECO:0000256" key="1">
    <source>
        <dbReference type="ARBA" id="ARBA00004651"/>
    </source>
</evidence>
<gene>
    <name evidence="9" type="ORF">HYY20_10570</name>
</gene>
<feature type="transmembrane region" description="Helical" evidence="6">
    <location>
        <begin position="254"/>
        <end position="279"/>
    </location>
</feature>
<feature type="domain" description="MacB-like periplasmic core" evidence="8">
    <location>
        <begin position="19"/>
        <end position="227"/>
    </location>
</feature>
<dbReference type="AlphaFoldDB" id="A0A932G1J1"/>
<evidence type="ECO:0000256" key="6">
    <source>
        <dbReference type="SAM" id="Phobius"/>
    </source>
</evidence>
<protein>
    <submittedName>
        <fullName evidence="9">ABC transporter permease</fullName>
    </submittedName>
</protein>
<evidence type="ECO:0000313" key="10">
    <source>
        <dbReference type="Proteomes" id="UP000769766"/>
    </source>
</evidence>
<name>A0A932G1J1_UNCTE</name>
<feature type="transmembrane region" description="Helical" evidence="6">
    <location>
        <begin position="300"/>
        <end position="325"/>
    </location>
</feature>
<evidence type="ECO:0000259" key="8">
    <source>
        <dbReference type="Pfam" id="PF12704"/>
    </source>
</evidence>
<keyword evidence="4 6" id="KW-1133">Transmembrane helix</keyword>
<evidence type="ECO:0000256" key="3">
    <source>
        <dbReference type="ARBA" id="ARBA00022692"/>
    </source>
</evidence>
<keyword evidence="2" id="KW-1003">Cell membrane</keyword>